<dbReference type="Pfam" id="PF04577">
    <property type="entry name" value="Glyco_transf_61"/>
    <property type="match status" value="1"/>
</dbReference>
<keyword evidence="1" id="KW-0175">Coiled coil</keyword>
<protein>
    <recommendedName>
        <fullName evidence="3">Glycosyltransferase 61 catalytic domain-containing protein</fullName>
    </recommendedName>
</protein>
<comment type="caution">
    <text evidence="4">The sequence shown here is derived from an EMBL/GenBank/DDBJ whole genome shotgun (WGS) entry which is preliminary data.</text>
</comment>
<proteinExistence type="predicted"/>
<reference evidence="4" key="1">
    <citation type="submission" date="2022-10" db="EMBL/GenBank/DDBJ databases">
        <title>Novel sulphate-reducing endosymbionts in the free-living metamonad Anaeramoeba.</title>
        <authorList>
            <person name="Jerlstrom-Hultqvist J."/>
            <person name="Cepicka I."/>
            <person name="Gallot-Lavallee L."/>
            <person name="Salas-Leiva D."/>
            <person name="Curtis B.A."/>
            <person name="Zahonova K."/>
            <person name="Pipaliya S."/>
            <person name="Dacks J."/>
            <person name="Roger A.J."/>
        </authorList>
    </citation>
    <scope>NUCLEOTIDE SEQUENCE</scope>
    <source>
        <strain evidence="4">BMAN</strain>
    </source>
</reference>
<evidence type="ECO:0000313" key="4">
    <source>
        <dbReference type="EMBL" id="KAJ5073607.1"/>
    </source>
</evidence>
<dbReference type="AlphaFoldDB" id="A0A9Q0LIN5"/>
<keyword evidence="2" id="KW-0472">Membrane</keyword>
<evidence type="ECO:0000256" key="1">
    <source>
        <dbReference type="SAM" id="Coils"/>
    </source>
</evidence>
<gene>
    <name evidence="4" type="ORF">M0811_08444</name>
</gene>
<evidence type="ECO:0000259" key="3">
    <source>
        <dbReference type="Pfam" id="PF04577"/>
    </source>
</evidence>
<accession>A0A9Q0LIN5</accession>
<dbReference type="Proteomes" id="UP001149090">
    <property type="component" value="Unassembled WGS sequence"/>
</dbReference>
<keyword evidence="2" id="KW-1133">Transmembrane helix</keyword>
<evidence type="ECO:0000313" key="5">
    <source>
        <dbReference type="Proteomes" id="UP001149090"/>
    </source>
</evidence>
<feature type="coiled-coil region" evidence="1">
    <location>
        <begin position="37"/>
        <end position="92"/>
    </location>
</feature>
<evidence type="ECO:0000256" key="2">
    <source>
        <dbReference type="SAM" id="Phobius"/>
    </source>
</evidence>
<sequence>MFQFNNLHQPRNLKIVILILFLFLLFNFFYLHNFSFFSKSKEEIRDLKKKLDEKNIELESKKKEIEILKLRIFEVEEEFLDLLEKYEEKEEKKRNLQYFLTNPDFQFDYLYENYQNPFLSQDEKDLKFYEEPNKGKKATIKKITTTNNQIDYQINYPPFILDAPHFLDQRSFDKFMYLEKKRYNQVIDKKKRKLHFDFDEMSVGTLSFLRDFSFSWAPSCNPYAKLSDFQPANGNTLNFEKLLIINSDWIWQFQHWIDHFGCLIMDLRPLIKDKGWTIFVQYPSDEILLQLFDFIKKDLNVNIVYQSDSYSIHAEYALFPCTLPKENPRKFLDLKHFLLKSILETDHFQEYQDPNPEKIIYLPRVNNLNGRNIVNSEEVVDYLKNRYGENLVIFSHKEYPDLKDLVQLFSSAKVVVGLHGGAFYNIIFSLSHPVVIEFHQPKFGVADASIYWISHTTGSEYWRLFSKQKDLDSVIDLIALEQVLNLALKGKLSYNLIIN</sequence>
<keyword evidence="5" id="KW-1185">Reference proteome</keyword>
<dbReference type="OrthoDB" id="529273at2759"/>
<dbReference type="GO" id="GO:0016757">
    <property type="term" value="F:glycosyltransferase activity"/>
    <property type="evidence" value="ECO:0007669"/>
    <property type="project" value="InterPro"/>
</dbReference>
<feature type="domain" description="Glycosyltransferase 61 catalytic" evidence="3">
    <location>
        <begin position="253"/>
        <end position="429"/>
    </location>
</feature>
<name>A0A9Q0LIN5_ANAIG</name>
<keyword evidence="2" id="KW-0812">Transmembrane</keyword>
<organism evidence="4 5">
    <name type="scientific">Anaeramoeba ignava</name>
    <name type="common">Anaerobic marine amoeba</name>
    <dbReference type="NCBI Taxonomy" id="1746090"/>
    <lineage>
        <taxon>Eukaryota</taxon>
        <taxon>Metamonada</taxon>
        <taxon>Anaeramoebidae</taxon>
        <taxon>Anaeramoeba</taxon>
    </lineage>
</organism>
<feature type="transmembrane region" description="Helical" evidence="2">
    <location>
        <begin position="12"/>
        <end position="31"/>
    </location>
</feature>
<dbReference type="EMBL" id="JAPDFW010000073">
    <property type="protein sequence ID" value="KAJ5073607.1"/>
    <property type="molecule type" value="Genomic_DNA"/>
</dbReference>
<dbReference type="InterPro" id="IPR049625">
    <property type="entry name" value="Glyco_transf_61_cat"/>
</dbReference>